<evidence type="ECO:0000313" key="2">
    <source>
        <dbReference type="EMBL" id="ABG51580.1"/>
    </source>
</evidence>
<dbReference type="AlphaFoldDB" id="Q112J4"/>
<sequence>MARKPRNFQTGYSYHITTRCNNREFKLIRRECREVFLYAIKKAIKKYNFKLYALCIMSNHVHYLIEPAQPEDLAKIMHFLNWYTAMCFNRMLKRTGHFLLGKTLFC</sequence>
<dbReference type="InterPro" id="IPR036515">
    <property type="entry name" value="Transposase_17_sf"/>
</dbReference>
<dbReference type="SMART" id="SM01321">
    <property type="entry name" value="Y1_Tnp"/>
    <property type="match status" value="1"/>
</dbReference>
<dbReference type="STRING" id="203124.Tery_2360"/>
<dbReference type="EMBL" id="CP000393">
    <property type="protein sequence ID" value="ABG51580.1"/>
    <property type="molecule type" value="Genomic_DNA"/>
</dbReference>
<dbReference type="eggNOG" id="COG1943">
    <property type="taxonomic scope" value="Bacteria"/>
</dbReference>
<dbReference type="SUPFAM" id="SSF143422">
    <property type="entry name" value="Transposase IS200-like"/>
    <property type="match status" value="1"/>
</dbReference>
<dbReference type="GO" id="GO:0004803">
    <property type="term" value="F:transposase activity"/>
    <property type="evidence" value="ECO:0007669"/>
    <property type="project" value="InterPro"/>
</dbReference>
<dbReference type="KEGG" id="ter:Tery_2360"/>
<dbReference type="GO" id="GO:0006313">
    <property type="term" value="P:DNA transposition"/>
    <property type="evidence" value="ECO:0007669"/>
    <property type="project" value="InterPro"/>
</dbReference>
<dbReference type="GO" id="GO:0003677">
    <property type="term" value="F:DNA binding"/>
    <property type="evidence" value="ECO:0007669"/>
    <property type="project" value="InterPro"/>
</dbReference>
<dbReference type="HOGENOM" id="CLU_068226_4_2_3"/>
<gene>
    <name evidence="2" type="ordered locus">Tery_2360</name>
</gene>
<dbReference type="Gene3D" id="3.30.70.1290">
    <property type="entry name" value="Transposase IS200-like"/>
    <property type="match status" value="1"/>
</dbReference>
<organism evidence="2">
    <name type="scientific">Trichodesmium erythraeum (strain IMS101)</name>
    <dbReference type="NCBI Taxonomy" id="203124"/>
    <lineage>
        <taxon>Bacteria</taxon>
        <taxon>Bacillati</taxon>
        <taxon>Cyanobacteriota</taxon>
        <taxon>Cyanophyceae</taxon>
        <taxon>Oscillatoriophycideae</taxon>
        <taxon>Oscillatoriales</taxon>
        <taxon>Microcoleaceae</taxon>
        <taxon>Trichodesmium</taxon>
    </lineage>
</organism>
<proteinExistence type="predicted"/>
<name>Q112J4_TRIEI</name>
<feature type="domain" description="Transposase IS200-like" evidence="1">
    <location>
        <begin position="9"/>
        <end position="101"/>
    </location>
</feature>
<dbReference type="Pfam" id="PF01797">
    <property type="entry name" value="Y1_Tnp"/>
    <property type="match status" value="1"/>
</dbReference>
<evidence type="ECO:0000259" key="1">
    <source>
        <dbReference type="SMART" id="SM01321"/>
    </source>
</evidence>
<dbReference type="PANTHER" id="PTHR34322:SF2">
    <property type="entry name" value="TRANSPOSASE IS200-LIKE DOMAIN-CONTAINING PROTEIN"/>
    <property type="match status" value="1"/>
</dbReference>
<dbReference type="InterPro" id="IPR002686">
    <property type="entry name" value="Transposase_17"/>
</dbReference>
<dbReference type="PANTHER" id="PTHR34322">
    <property type="entry name" value="TRANSPOSASE, Y1_TNP DOMAIN-CONTAINING"/>
    <property type="match status" value="1"/>
</dbReference>
<protein>
    <recommendedName>
        <fullName evidence="1">Transposase IS200-like domain-containing protein</fullName>
    </recommendedName>
</protein>
<accession>Q112J4</accession>
<reference evidence="2" key="1">
    <citation type="submission" date="2006-06" db="EMBL/GenBank/DDBJ databases">
        <title>Complete sequence of Trichodesmium erythraeum IMS101.</title>
        <authorList>
            <consortium name="US DOE Joint Genome Institute"/>
            <person name="Copeland A."/>
            <person name="Lucas S."/>
            <person name="Lapidus A."/>
            <person name="Barry K."/>
            <person name="Detter J.C."/>
            <person name="Glavina del Rio T."/>
            <person name="Hammon N."/>
            <person name="Israni S."/>
            <person name="Dalin E."/>
            <person name="Tice H."/>
            <person name="Pitluck S."/>
            <person name="Kiss H."/>
            <person name="Munk A.C."/>
            <person name="Brettin T."/>
            <person name="Bruce D."/>
            <person name="Han C."/>
            <person name="Tapia R."/>
            <person name="Gilna P."/>
            <person name="Schmutz J."/>
            <person name="Larimer F."/>
            <person name="Land M."/>
            <person name="Hauser L."/>
            <person name="Kyrpides N."/>
            <person name="Kim E."/>
            <person name="Richardson P."/>
        </authorList>
    </citation>
    <scope>NUCLEOTIDE SEQUENCE [LARGE SCALE GENOMIC DNA]</scope>
    <source>
        <strain evidence="2">IMS101</strain>
    </source>
</reference>